<feature type="repeat" description="ANK" evidence="4">
    <location>
        <begin position="76"/>
        <end position="109"/>
    </location>
</feature>
<proteinExistence type="inferred from homology"/>
<evidence type="ECO:0000313" key="5">
    <source>
        <dbReference type="EMBL" id="VDI42044.1"/>
    </source>
</evidence>
<protein>
    <submittedName>
        <fullName evidence="5">Uncharacterized protein</fullName>
    </submittedName>
</protein>
<keyword evidence="2" id="KW-0677">Repeat</keyword>
<evidence type="ECO:0000256" key="2">
    <source>
        <dbReference type="ARBA" id="ARBA00022737"/>
    </source>
</evidence>
<gene>
    <name evidence="5" type="ORF">MGAL_10B062727</name>
</gene>
<dbReference type="InterPro" id="IPR002110">
    <property type="entry name" value="Ankyrin_rpt"/>
</dbReference>
<dbReference type="Proteomes" id="UP000596742">
    <property type="component" value="Unassembled WGS sequence"/>
</dbReference>
<dbReference type="SMART" id="SM00248">
    <property type="entry name" value="ANK"/>
    <property type="match status" value="3"/>
</dbReference>
<accession>A0A8B6EZ87</accession>
<keyword evidence="3 4" id="KW-0040">ANK repeat</keyword>
<evidence type="ECO:0000256" key="4">
    <source>
        <dbReference type="PROSITE-ProRule" id="PRU00023"/>
    </source>
</evidence>
<keyword evidence="6" id="KW-1185">Reference proteome</keyword>
<dbReference type="InterPro" id="IPR042637">
    <property type="entry name" value="AN34A/B/C"/>
</dbReference>
<dbReference type="AlphaFoldDB" id="A0A8B6EZ87"/>
<dbReference type="Pfam" id="PF12796">
    <property type="entry name" value="Ank_2"/>
    <property type="match status" value="1"/>
</dbReference>
<feature type="repeat" description="ANK" evidence="4">
    <location>
        <begin position="35"/>
        <end position="75"/>
    </location>
</feature>
<evidence type="ECO:0000256" key="3">
    <source>
        <dbReference type="ARBA" id="ARBA00023043"/>
    </source>
</evidence>
<dbReference type="EMBL" id="UYJE01005968">
    <property type="protein sequence ID" value="VDI42044.1"/>
    <property type="molecule type" value="Genomic_DNA"/>
</dbReference>
<dbReference type="PANTHER" id="PTHR24156">
    <property type="entry name" value="ANK_REP_REGION DOMAIN-CONTAINING PROTEIN"/>
    <property type="match status" value="1"/>
</dbReference>
<evidence type="ECO:0000313" key="6">
    <source>
        <dbReference type="Proteomes" id="UP000596742"/>
    </source>
</evidence>
<evidence type="ECO:0000256" key="1">
    <source>
        <dbReference type="ARBA" id="ARBA00010029"/>
    </source>
</evidence>
<feature type="non-terminal residue" evidence="5">
    <location>
        <position position="1"/>
    </location>
</feature>
<organism evidence="5 6">
    <name type="scientific">Mytilus galloprovincialis</name>
    <name type="common">Mediterranean mussel</name>
    <dbReference type="NCBI Taxonomy" id="29158"/>
    <lineage>
        <taxon>Eukaryota</taxon>
        <taxon>Metazoa</taxon>
        <taxon>Spiralia</taxon>
        <taxon>Lophotrochozoa</taxon>
        <taxon>Mollusca</taxon>
        <taxon>Bivalvia</taxon>
        <taxon>Autobranchia</taxon>
        <taxon>Pteriomorphia</taxon>
        <taxon>Mytilida</taxon>
        <taxon>Mytiloidea</taxon>
        <taxon>Mytilidae</taxon>
        <taxon>Mytilinae</taxon>
        <taxon>Mytilus</taxon>
    </lineage>
</organism>
<dbReference type="PROSITE" id="PS50088">
    <property type="entry name" value="ANK_REPEAT"/>
    <property type="match status" value="2"/>
</dbReference>
<dbReference type="InterPro" id="IPR036770">
    <property type="entry name" value="Ankyrin_rpt-contain_sf"/>
</dbReference>
<dbReference type="PROSITE" id="PS50297">
    <property type="entry name" value="ANK_REP_REGION"/>
    <property type="match status" value="1"/>
</dbReference>
<comment type="caution">
    <text evidence="5">The sequence shown here is derived from an EMBL/GenBank/DDBJ whole genome shotgun (WGS) entry which is preliminary data.</text>
</comment>
<dbReference type="PANTHER" id="PTHR24156:SF7">
    <property type="entry name" value="ANKYRIN REPEAT DOMAIN-CONTAINING PROTEIN 34B-LIKE"/>
    <property type="match status" value="1"/>
</dbReference>
<comment type="similarity">
    <text evidence="1">Belongs to the ANKRD34 family.</text>
</comment>
<name>A0A8B6EZ87_MYTGA</name>
<reference evidence="5" key="1">
    <citation type="submission" date="2018-11" db="EMBL/GenBank/DDBJ databases">
        <authorList>
            <person name="Alioto T."/>
            <person name="Alioto T."/>
        </authorList>
    </citation>
    <scope>NUCLEOTIDE SEQUENCE</scope>
</reference>
<sequence length="343" mass="39451">FMEKDRLLTAIAKREVKLVKLLIDGGVDVNCRGYDGKTPLLVACSFVPEDKDSDSVLSLVDRLIRGGANPNVQDPIGRTPLMYAVRYSLSTDIIKLLLDSGADPNVNDKYGRNIAFYTKRKYWMKYRRLFKEHVGVESSFSHHDIEIFGRCSRVPFSFTDLNELNDSLTTLNIIEKEQQADFGDNIFRRMSEQNKIYRTKHLSNLQKRRCKSYVRKSCVEYSPIPEEYENEKKASRSSNELFLRRCQRNQLYRDIQNKLLLKHKHKQNIGCDNTNNSIVSKTHPSEEIVDRTINSAFEYMTCKEISNSSSQRKGNPLSSVSEIDKDMVNSGTKCLLTKLPPIS</sequence>
<dbReference type="SUPFAM" id="SSF48403">
    <property type="entry name" value="Ankyrin repeat"/>
    <property type="match status" value="1"/>
</dbReference>
<dbReference type="OrthoDB" id="539213at2759"/>
<dbReference type="Gene3D" id="1.25.40.20">
    <property type="entry name" value="Ankyrin repeat-containing domain"/>
    <property type="match status" value="2"/>
</dbReference>